<dbReference type="EMBL" id="QWGR01000005">
    <property type="protein sequence ID" value="RIJ48312.1"/>
    <property type="molecule type" value="Genomic_DNA"/>
</dbReference>
<gene>
    <name evidence="2" type="ORF">D1614_11320</name>
</gene>
<organism evidence="2 3">
    <name type="scientific">Maribellus luteus</name>
    <dbReference type="NCBI Taxonomy" id="2305463"/>
    <lineage>
        <taxon>Bacteria</taxon>
        <taxon>Pseudomonadati</taxon>
        <taxon>Bacteroidota</taxon>
        <taxon>Bacteroidia</taxon>
        <taxon>Marinilabiliales</taxon>
        <taxon>Prolixibacteraceae</taxon>
        <taxon>Maribellus</taxon>
    </lineage>
</organism>
<dbReference type="InterPro" id="IPR025348">
    <property type="entry name" value="DUF4252"/>
</dbReference>
<name>A0A399T0A9_9BACT</name>
<sequence length="161" mass="18509">MKTKLILFLLSLSLFTAAQNGNLSIDKSLEKITTPDDSYFEVTKDMFAMLAESKNASPEFTNYIKQLHKLKMVEPARTNNDRGDILVKTFLEYTNLQGYTRLMTRQDRHEVLHFYKKEGKSENEFLLLSSDMIIYITGTLDLKSIGEFQQVMEIAGSAFDM</sequence>
<dbReference type="Proteomes" id="UP000265926">
    <property type="component" value="Unassembled WGS sequence"/>
</dbReference>
<accession>A0A399T0A9</accession>
<evidence type="ECO:0000256" key="1">
    <source>
        <dbReference type="SAM" id="SignalP"/>
    </source>
</evidence>
<comment type="caution">
    <text evidence="2">The sequence shown here is derived from an EMBL/GenBank/DDBJ whole genome shotgun (WGS) entry which is preliminary data.</text>
</comment>
<evidence type="ECO:0000313" key="3">
    <source>
        <dbReference type="Proteomes" id="UP000265926"/>
    </source>
</evidence>
<proteinExistence type="predicted"/>
<protein>
    <submittedName>
        <fullName evidence="2">DUF4252 domain-containing protein</fullName>
    </submittedName>
</protein>
<dbReference type="OrthoDB" id="1121782at2"/>
<feature type="signal peptide" evidence="1">
    <location>
        <begin position="1"/>
        <end position="20"/>
    </location>
</feature>
<reference evidence="2 3" key="1">
    <citation type="submission" date="2018-08" db="EMBL/GenBank/DDBJ databases">
        <title>Pallidiluteibacterium maritimus gen. nov., sp. nov., isolated from coastal sediment.</title>
        <authorList>
            <person name="Zhou L.Y."/>
        </authorList>
    </citation>
    <scope>NUCLEOTIDE SEQUENCE [LARGE SCALE GENOMIC DNA]</scope>
    <source>
        <strain evidence="2 3">XSD2</strain>
    </source>
</reference>
<dbReference type="RefSeq" id="WP_119438044.1">
    <property type="nucleotide sequence ID" value="NZ_QWGR01000005.1"/>
</dbReference>
<keyword evidence="3" id="KW-1185">Reference proteome</keyword>
<dbReference type="Pfam" id="PF14060">
    <property type="entry name" value="DUF4252"/>
    <property type="match status" value="1"/>
</dbReference>
<feature type="chain" id="PRO_5017484283" evidence="1">
    <location>
        <begin position="21"/>
        <end position="161"/>
    </location>
</feature>
<dbReference type="AlphaFoldDB" id="A0A399T0A9"/>
<evidence type="ECO:0000313" key="2">
    <source>
        <dbReference type="EMBL" id="RIJ48312.1"/>
    </source>
</evidence>
<keyword evidence="1" id="KW-0732">Signal</keyword>